<evidence type="ECO:0000313" key="14">
    <source>
        <dbReference type="EMBL" id="RNJ50257.1"/>
    </source>
</evidence>
<dbReference type="RefSeq" id="WP_123176203.1">
    <property type="nucleotide sequence ID" value="NZ_QWDD01000001.1"/>
</dbReference>
<comment type="function">
    <text evidence="11">Catalyzes the oxidation of L-aspartate to iminoaspartate.</text>
</comment>
<dbReference type="GO" id="GO:0034628">
    <property type="term" value="P:'de novo' NAD+ biosynthetic process from L-aspartate"/>
    <property type="evidence" value="ECO:0007669"/>
    <property type="project" value="TreeGrafter"/>
</dbReference>
<dbReference type="Pfam" id="PF02910">
    <property type="entry name" value="Succ_DH_flav_C"/>
    <property type="match status" value="1"/>
</dbReference>
<dbReference type="Proteomes" id="UP000268623">
    <property type="component" value="Unassembled WGS sequence"/>
</dbReference>
<gene>
    <name evidence="14" type="ORF">D1O30_12275</name>
</gene>
<evidence type="ECO:0000256" key="11">
    <source>
        <dbReference type="RuleBase" id="RU362049"/>
    </source>
</evidence>
<evidence type="ECO:0000259" key="13">
    <source>
        <dbReference type="Pfam" id="PF02910"/>
    </source>
</evidence>
<reference evidence="14 15" key="1">
    <citation type="submission" date="2018-08" db="EMBL/GenBank/DDBJ databases">
        <title>Genome sequence of Methylocystis hirsuta CSC1, a methanotroph able to accumulate PHAs.</title>
        <authorList>
            <person name="Bordel S."/>
            <person name="Rodriguez E."/>
            <person name="Gancedo J."/>
            <person name="Munoz R."/>
        </authorList>
    </citation>
    <scope>NUCLEOTIDE SEQUENCE [LARGE SCALE GENOMIC DNA]</scope>
    <source>
        <strain evidence="14 15">CSC1</strain>
    </source>
</reference>
<dbReference type="PANTHER" id="PTHR42716">
    <property type="entry name" value="L-ASPARTATE OXIDASE"/>
    <property type="match status" value="1"/>
</dbReference>
<dbReference type="GO" id="GO:0008734">
    <property type="term" value="F:L-aspartate oxidase activity"/>
    <property type="evidence" value="ECO:0007669"/>
    <property type="project" value="UniProtKB-UniRule"/>
</dbReference>
<evidence type="ECO:0000256" key="1">
    <source>
        <dbReference type="ARBA" id="ARBA00001974"/>
    </source>
</evidence>
<comment type="catalytic activity">
    <reaction evidence="9">
        <text>L-aspartate + O2 = iminosuccinate + H2O2</text>
        <dbReference type="Rhea" id="RHEA:25876"/>
        <dbReference type="ChEBI" id="CHEBI:15379"/>
        <dbReference type="ChEBI" id="CHEBI:16240"/>
        <dbReference type="ChEBI" id="CHEBI:29991"/>
        <dbReference type="ChEBI" id="CHEBI:77875"/>
        <dbReference type="EC" id="1.4.3.16"/>
    </reaction>
    <physiologicalReaction direction="left-to-right" evidence="9">
        <dbReference type="Rhea" id="RHEA:25877"/>
    </physiologicalReaction>
</comment>
<comment type="cofactor">
    <cofactor evidence="1 11">
        <name>FAD</name>
        <dbReference type="ChEBI" id="CHEBI:57692"/>
    </cofactor>
</comment>
<organism evidence="14 15">
    <name type="scientific">Methylocystis hirsuta</name>
    <dbReference type="NCBI Taxonomy" id="369798"/>
    <lineage>
        <taxon>Bacteria</taxon>
        <taxon>Pseudomonadati</taxon>
        <taxon>Pseudomonadota</taxon>
        <taxon>Alphaproteobacteria</taxon>
        <taxon>Hyphomicrobiales</taxon>
        <taxon>Methylocystaceae</taxon>
        <taxon>Methylocystis</taxon>
    </lineage>
</organism>
<name>A0A3M9XPL4_9HYPH</name>
<dbReference type="OrthoDB" id="9806724at2"/>
<dbReference type="Gene3D" id="3.50.50.60">
    <property type="entry name" value="FAD/NAD(P)-binding domain"/>
    <property type="match status" value="1"/>
</dbReference>
<dbReference type="InterPro" id="IPR027477">
    <property type="entry name" value="Succ_DH/fumarate_Rdtase_cat_sf"/>
</dbReference>
<evidence type="ECO:0000256" key="2">
    <source>
        <dbReference type="ARBA" id="ARBA00004950"/>
    </source>
</evidence>
<dbReference type="NCBIfam" id="NF005701">
    <property type="entry name" value="PRK07512.1"/>
    <property type="match status" value="1"/>
</dbReference>
<dbReference type="SUPFAM" id="SSF56425">
    <property type="entry name" value="Succinate dehydrogenase/fumarate reductase flavoprotein, catalytic domain"/>
    <property type="match status" value="1"/>
</dbReference>
<evidence type="ECO:0000259" key="12">
    <source>
        <dbReference type="Pfam" id="PF00890"/>
    </source>
</evidence>
<comment type="pathway">
    <text evidence="2 11">Cofactor biosynthesis; NAD(+) biosynthesis; iminoaspartate from L-aspartate (oxidase route): step 1/1.</text>
</comment>
<dbReference type="GO" id="GO:0005737">
    <property type="term" value="C:cytoplasm"/>
    <property type="evidence" value="ECO:0007669"/>
    <property type="project" value="UniProtKB-SubCell"/>
</dbReference>
<dbReference type="PANTHER" id="PTHR42716:SF2">
    <property type="entry name" value="L-ASPARTATE OXIDASE, CHLOROPLASTIC"/>
    <property type="match status" value="1"/>
</dbReference>
<evidence type="ECO:0000256" key="7">
    <source>
        <dbReference type="ARBA" id="ARBA00022827"/>
    </source>
</evidence>
<dbReference type="FunFam" id="3.90.700.10:FF:000002">
    <property type="entry name" value="L-aspartate oxidase"/>
    <property type="match status" value="1"/>
</dbReference>
<sequence length="514" mass="54154">MRENLPPILIVGGGLAGVFCALKLAPTPVAIFAPTPVGYSGSSFWAQGGIAAAVEEGDTPESHADDTVAAGGGLVERDIALGMAQEARARVEDLAAMGTPFDRSALGGFLPSQEAAHSRRRIVRVQGDVAGRAIMDILAKEVARTPSIHIVEGYSAQEIMVRGGRAVGVRARDDAGMIHETPCAALILATGGVGHLYRVTTNPLEARGIGVAMAARAGARIADAEFVQFHPTAIDIDADPAPLATEALRGEGATIVDRDGRRFMLDVDPNGELAPRDIVARGVFASVKAGKGAFLDARSAIGAEFPTRFPTVYASCMSAGIDPSRELIPIAPAAHYHMGGVWTDDRGRTKLDGLWAVGEVASTGVHGANRLASNSLLEAIVFGARVAADVLATPLSPVEWRPKAERLEPAPRDKDFAVVEELRDLMSANVGVIRNGAGLAVAVRSIRRMISRTSDIEARNMLTTGLFIAAAALQRRESRGAHFRSDFPQPDPALARRSLTTLDAVLRIADEVES</sequence>
<dbReference type="UniPathway" id="UPA00253">
    <property type="reaction ID" value="UER00326"/>
</dbReference>
<dbReference type="InterPro" id="IPR005288">
    <property type="entry name" value="NadB"/>
</dbReference>
<dbReference type="NCBIfam" id="TIGR00551">
    <property type="entry name" value="nadB"/>
    <property type="match status" value="1"/>
</dbReference>
<evidence type="ECO:0000256" key="4">
    <source>
        <dbReference type="ARBA" id="ARBA00012173"/>
    </source>
</evidence>
<comment type="subcellular location">
    <subcellularLocation>
        <location evidence="11">Cytoplasm</location>
    </subcellularLocation>
</comment>
<dbReference type="InterPro" id="IPR036188">
    <property type="entry name" value="FAD/NAD-bd_sf"/>
</dbReference>
<keyword evidence="8 11" id="KW-0560">Oxidoreductase</keyword>
<feature type="domain" description="FAD-dependent oxidoreductase 2 FAD-binding" evidence="12">
    <location>
        <begin position="8"/>
        <end position="376"/>
    </location>
</feature>
<dbReference type="Gene3D" id="3.90.700.10">
    <property type="entry name" value="Succinate dehydrogenase/fumarate reductase flavoprotein, catalytic domain"/>
    <property type="match status" value="1"/>
</dbReference>
<accession>A0A3M9XPL4</accession>
<dbReference type="AlphaFoldDB" id="A0A3M9XPL4"/>
<comment type="similarity">
    <text evidence="3 11">Belongs to the FAD-dependent oxidoreductase 2 family. NadB subfamily.</text>
</comment>
<proteinExistence type="inferred from homology"/>
<feature type="domain" description="Fumarate reductase/succinate dehydrogenase flavoprotein-like C-terminal" evidence="13">
    <location>
        <begin position="420"/>
        <end position="491"/>
    </location>
</feature>
<dbReference type="PRINTS" id="PR00368">
    <property type="entry name" value="FADPNR"/>
</dbReference>
<evidence type="ECO:0000256" key="10">
    <source>
        <dbReference type="NCBIfam" id="TIGR00551"/>
    </source>
</evidence>
<dbReference type="SUPFAM" id="SSF51905">
    <property type="entry name" value="FAD/NAD(P)-binding domain"/>
    <property type="match status" value="1"/>
</dbReference>
<keyword evidence="15" id="KW-1185">Reference proteome</keyword>
<dbReference type="InterPro" id="IPR003953">
    <property type="entry name" value="FAD-dep_OxRdtase_2_FAD-bd"/>
</dbReference>
<comment type="caution">
    <text evidence="14">The sequence shown here is derived from an EMBL/GenBank/DDBJ whole genome shotgun (WGS) entry which is preliminary data.</text>
</comment>
<dbReference type="Pfam" id="PF00890">
    <property type="entry name" value="FAD_binding_2"/>
    <property type="match status" value="1"/>
</dbReference>
<keyword evidence="7 11" id="KW-0274">FAD</keyword>
<evidence type="ECO:0000256" key="3">
    <source>
        <dbReference type="ARBA" id="ARBA00008562"/>
    </source>
</evidence>
<evidence type="ECO:0000313" key="15">
    <source>
        <dbReference type="Proteomes" id="UP000268623"/>
    </source>
</evidence>
<evidence type="ECO:0000256" key="8">
    <source>
        <dbReference type="ARBA" id="ARBA00023002"/>
    </source>
</evidence>
<dbReference type="InterPro" id="IPR015939">
    <property type="entry name" value="Fum_Rdtase/Succ_DH_flav-like_C"/>
</dbReference>
<keyword evidence="5 11" id="KW-0285">Flavoprotein</keyword>
<protein>
    <recommendedName>
        <fullName evidence="4 10">L-aspartate oxidase</fullName>
        <ecNumber evidence="4 10">1.4.3.16</ecNumber>
    </recommendedName>
</protein>
<keyword evidence="6 11" id="KW-0662">Pyridine nucleotide biosynthesis</keyword>
<dbReference type="EMBL" id="QWDD01000001">
    <property type="protein sequence ID" value="RNJ50257.1"/>
    <property type="molecule type" value="Genomic_DNA"/>
</dbReference>
<evidence type="ECO:0000256" key="6">
    <source>
        <dbReference type="ARBA" id="ARBA00022642"/>
    </source>
</evidence>
<dbReference type="SUPFAM" id="SSF46977">
    <property type="entry name" value="Succinate dehydrogenase/fumarate reductase flavoprotein C-terminal domain"/>
    <property type="match status" value="1"/>
</dbReference>
<dbReference type="EC" id="1.4.3.16" evidence="4 10"/>
<dbReference type="Gene3D" id="1.20.58.100">
    <property type="entry name" value="Fumarate reductase/succinate dehydrogenase flavoprotein-like, C-terminal domain"/>
    <property type="match status" value="1"/>
</dbReference>
<evidence type="ECO:0000256" key="9">
    <source>
        <dbReference type="ARBA" id="ARBA00048305"/>
    </source>
</evidence>
<evidence type="ECO:0000256" key="5">
    <source>
        <dbReference type="ARBA" id="ARBA00022630"/>
    </source>
</evidence>
<dbReference type="InterPro" id="IPR037099">
    <property type="entry name" value="Fum_R/Succ_DH_flav-like_C_sf"/>
</dbReference>